<reference evidence="4 5" key="1">
    <citation type="submission" date="2020-08" db="EMBL/GenBank/DDBJ databases">
        <title>Genomic Encyclopedia of Type Strains, Phase IV (KMG-IV): sequencing the most valuable type-strain genomes for metagenomic binning, comparative biology and taxonomic classification.</title>
        <authorList>
            <person name="Goeker M."/>
        </authorList>
    </citation>
    <scope>NUCLEOTIDE SEQUENCE [LARGE SCALE GENOMIC DNA]</scope>
    <source>
        <strain evidence="4 5">DSM 102983</strain>
    </source>
</reference>
<dbReference type="Proteomes" id="UP000533637">
    <property type="component" value="Unassembled WGS sequence"/>
</dbReference>
<evidence type="ECO:0000259" key="3">
    <source>
        <dbReference type="Pfam" id="PF00535"/>
    </source>
</evidence>
<dbReference type="PANTHER" id="PTHR22916">
    <property type="entry name" value="GLYCOSYLTRANSFERASE"/>
    <property type="match status" value="1"/>
</dbReference>
<dbReference type="RefSeq" id="WP_183669833.1">
    <property type="nucleotide sequence ID" value="NZ_BMPB01000002.1"/>
</dbReference>
<dbReference type="InterPro" id="IPR029044">
    <property type="entry name" value="Nucleotide-diphossugar_trans"/>
</dbReference>
<dbReference type="Gene3D" id="3.90.550.10">
    <property type="entry name" value="Spore Coat Polysaccharide Biosynthesis Protein SpsA, Chain A"/>
    <property type="match status" value="1"/>
</dbReference>
<accession>A0ABR6KL11</accession>
<keyword evidence="1" id="KW-0328">Glycosyltransferase</keyword>
<keyword evidence="5" id="KW-1185">Reference proteome</keyword>
<dbReference type="SUPFAM" id="SSF53448">
    <property type="entry name" value="Nucleotide-diphospho-sugar transferases"/>
    <property type="match status" value="1"/>
</dbReference>
<dbReference type="InterPro" id="IPR001173">
    <property type="entry name" value="Glyco_trans_2-like"/>
</dbReference>
<gene>
    <name evidence="4" type="ORF">GGQ57_001432</name>
</gene>
<evidence type="ECO:0000313" key="4">
    <source>
        <dbReference type="EMBL" id="MBB4621538.1"/>
    </source>
</evidence>
<proteinExistence type="predicted"/>
<dbReference type="EMBL" id="JACHOC010000002">
    <property type="protein sequence ID" value="MBB4621538.1"/>
    <property type="molecule type" value="Genomic_DNA"/>
</dbReference>
<comment type="caution">
    <text evidence="4">The sequence shown here is derived from an EMBL/GenBank/DDBJ whole genome shotgun (WGS) entry which is preliminary data.</text>
</comment>
<feature type="domain" description="Glycosyltransferase 2-like" evidence="3">
    <location>
        <begin position="7"/>
        <end position="129"/>
    </location>
</feature>
<keyword evidence="2" id="KW-0808">Transferase</keyword>
<evidence type="ECO:0000256" key="1">
    <source>
        <dbReference type="ARBA" id="ARBA00022676"/>
    </source>
</evidence>
<evidence type="ECO:0000256" key="2">
    <source>
        <dbReference type="ARBA" id="ARBA00022679"/>
    </source>
</evidence>
<dbReference type="Pfam" id="PF00535">
    <property type="entry name" value="Glycos_transf_2"/>
    <property type="match status" value="1"/>
</dbReference>
<dbReference type="CDD" id="cd00761">
    <property type="entry name" value="Glyco_tranf_GTA_type"/>
    <property type="match status" value="1"/>
</dbReference>
<sequence>MKSPKVSVIIPVYNTEKYVEEAVRSIMSQTLKNIEIIIINDGSTDNSLSIIQDLSKEDYRIQVYNQENRGLSASRNVGIDFANGKYLYFMDSDDYLEPETLESCLLKCEENSLDFIFFDADILNKDTEFDFNINYQHKGCTNSDIIYKGIQIFSILTESGTYTPSACLNIINTEFLKSINLRFLPGIIHEDQLFTTLLYLQAERVMCIHEDFFKRRLRHDSIMTSKFSLRNMDSYFIITDKLLLYTSNHVEAQEIINKHLFKMLNAAVWLSYKISFKDRLYITKRCIKDYTKYVSGKNLVILLFKSFFKK</sequence>
<dbReference type="PANTHER" id="PTHR22916:SF51">
    <property type="entry name" value="GLYCOSYLTRANSFERASE EPSH-RELATED"/>
    <property type="match status" value="1"/>
</dbReference>
<organism evidence="4 5">
    <name type="scientific">Parabacteroides faecis</name>
    <dbReference type="NCBI Taxonomy" id="1217282"/>
    <lineage>
        <taxon>Bacteria</taxon>
        <taxon>Pseudomonadati</taxon>
        <taxon>Bacteroidota</taxon>
        <taxon>Bacteroidia</taxon>
        <taxon>Bacteroidales</taxon>
        <taxon>Tannerellaceae</taxon>
        <taxon>Parabacteroides</taxon>
    </lineage>
</organism>
<evidence type="ECO:0000313" key="5">
    <source>
        <dbReference type="Proteomes" id="UP000533637"/>
    </source>
</evidence>
<name>A0ABR6KL11_9BACT</name>
<protein>
    <submittedName>
        <fullName evidence="4">Glycosyltransferase involved in cell wall biosynthesis</fullName>
    </submittedName>
</protein>